<sequence length="272" mass="30949">MAPTVPQDYESLDDSIEIIDTEIVASNDSAEIDDNGAKSTNGAKVSTKVVDDGTKDKSGKTTGRCTKRTEGEKDQKKIESKQDVVCKLSKFVRILKYGEIAFLIFTLGLCLHTLFLLNEIKLLDQSLADFQKPSNLRDNVDINIDDLVGEHIENDLLSESKLLNKHRNDILDFLTYISARYNEEFRNDVMVENGKCVAMCKRFHQMYTLILGAELEKGNDEKVKDLKVLKPHLQKVLSKLLVAFAKYPIAMESFNKLNETLEHDVFYKYNIF</sequence>
<evidence type="ECO:0000256" key="2">
    <source>
        <dbReference type="SAM" id="Phobius"/>
    </source>
</evidence>
<name>A0A811K9J5_9BILA</name>
<organism evidence="3 4">
    <name type="scientific">Bursaphelenchus okinawaensis</name>
    <dbReference type="NCBI Taxonomy" id="465554"/>
    <lineage>
        <taxon>Eukaryota</taxon>
        <taxon>Metazoa</taxon>
        <taxon>Ecdysozoa</taxon>
        <taxon>Nematoda</taxon>
        <taxon>Chromadorea</taxon>
        <taxon>Rhabditida</taxon>
        <taxon>Tylenchina</taxon>
        <taxon>Tylenchomorpha</taxon>
        <taxon>Aphelenchoidea</taxon>
        <taxon>Aphelenchoididae</taxon>
        <taxon>Bursaphelenchus</taxon>
    </lineage>
</organism>
<feature type="region of interest" description="Disordered" evidence="1">
    <location>
        <begin position="30"/>
        <end position="74"/>
    </location>
</feature>
<feature type="transmembrane region" description="Helical" evidence="2">
    <location>
        <begin position="97"/>
        <end position="117"/>
    </location>
</feature>
<reference evidence="3" key="1">
    <citation type="submission" date="2020-09" db="EMBL/GenBank/DDBJ databases">
        <authorList>
            <person name="Kikuchi T."/>
        </authorList>
    </citation>
    <scope>NUCLEOTIDE SEQUENCE</scope>
    <source>
        <strain evidence="3">SH1</strain>
    </source>
</reference>
<evidence type="ECO:0000256" key="1">
    <source>
        <dbReference type="SAM" id="MobiDB-lite"/>
    </source>
</evidence>
<evidence type="ECO:0000313" key="4">
    <source>
        <dbReference type="Proteomes" id="UP000614601"/>
    </source>
</evidence>
<dbReference type="EMBL" id="CAJFDH010000002">
    <property type="protein sequence ID" value="CAD5212728.1"/>
    <property type="molecule type" value="Genomic_DNA"/>
</dbReference>
<dbReference type="AlphaFoldDB" id="A0A811K9J5"/>
<keyword evidence="2" id="KW-0812">Transmembrane</keyword>
<dbReference type="EMBL" id="CAJFCW020000002">
    <property type="protein sequence ID" value="CAG9097406.1"/>
    <property type="molecule type" value="Genomic_DNA"/>
</dbReference>
<comment type="caution">
    <text evidence="3">The sequence shown here is derived from an EMBL/GenBank/DDBJ whole genome shotgun (WGS) entry which is preliminary data.</text>
</comment>
<dbReference type="Proteomes" id="UP000614601">
    <property type="component" value="Unassembled WGS sequence"/>
</dbReference>
<keyword evidence="2" id="KW-0472">Membrane</keyword>
<gene>
    <name evidence="3" type="ORF">BOKJ2_LOCUS4529</name>
</gene>
<proteinExistence type="predicted"/>
<protein>
    <submittedName>
        <fullName evidence="3">Uncharacterized protein</fullName>
    </submittedName>
</protein>
<accession>A0A811K9J5</accession>
<keyword evidence="2" id="KW-1133">Transmembrane helix</keyword>
<feature type="compositionally biased region" description="Basic and acidic residues" evidence="1">
    <location>
        <begin position="49"/>
        <end position="59"/>
    </location>
</feature>
<keyword evidence="4" id="KW-1185">Reference proteome</keyword>
<evidence type="ECO:0000313" key="3">
    <source>
        <dbReference type="EMBL" id="CAD5212728.1"/>
    </source>
</evidence>
<dbReference type="Proteomes" id="UP000783686">
    <property type="component" value="Unassembled WGS sequence"/>
</dbReference>